<keyword evidence="2" id="KW-0378">Hydrolase</keyword>
<evidence type="ECO:0000259" key="1">
    <source>
        <dbReference type="Pfam" id="PF12697"/>
    </source>
</evidence>
<reference evidence="2 3" key="1">
    <citation type="submission" date="2021-02" db="EMBL/GenBank/DDBJ databases">
        <title>Actinophytocola xerophila sp. nov., isolated from soil of cotton cropping field.</title>
        <authorList>
            <person name="Huang R."/>
            <person name="Chen X."/>
            <person name="Ge X."/>
            <person name="Liu W."/>
        </authorList>
    </citation>
    <scope>NUCLEOTIDE SEQUENCE [LARGE SCALE GENOMIC DNA]</scope>
    <source>
        <strain evidence="2 3">S1-96</strain>
    </source>
</reference>
<dbReference type="InterPro" id="IPR000073">
    <property type="entry name" value="AB_hydrolase_1"/>
</dbReference>
<keyword evidence="3" id="KW-1185">Reference proteome</keyword>
<accession>A0ABT2J4P9</accession>
<comment type="caution">
    <text evidence="2">The sequence shown here is derived from an EMBL/GenBank/DDBJ whole genome shotgun (WGS) entry which is preliminary data.</text>
</comment>
<evidence type="ECO:0000313" key="3">
    <source>
        <dbReference type="Proteomes" id="UP001156441"/>
    </source>
</evidence>
<organism evidence="2 3">
    <name type="scientific">Actinophytocola gossypii</name>
    <dbReference type="NCBI Taxonomy" id="2812003"/>
    <lineage>
        <taxon>Bacteria</taxon>
        <taxon>Bacillati</taxon>
        <taxon>Actinomycetota</taxon>
        <taxon>Actinomycetes</taxon>
        <taxon>Pseudonocardiales</taxon>
        <taxon>Pseudonocardiaceae</taxon>
    </lineage>
</organism>
<sequence>MDKTTSADGTPLAYDRVGDGPAVVCVGGALNTRHTSARLAHALADRFTVYLYDRRGRGDSGDTGPYAVDREIEDLAAIVAVAGGPARVYGMSSGAILALRAEAAGVPIARLAGYEPPLPALAPPAPERYPERLAAALAEGRRDEALRLFMVEVVGLPAEPAAGAARIPDLLAIAHTLPYDDAVITGGPVPVSPRVPTLTLAGGASPAWMREASRAVAGEHRVLPGQTHDVDPVVLAEALADFFA</sequence>
<dbReference type="GO" id="GO:0016787">
    <property type="term" value="F:hydrolase activity"/>
    <property type="evidence" value="ECO:0007669"/>
    <property type="project" value="UniProtKB-KW"/>
</dbReference>
<protein>
    <submittedName>
        <fullName evidence="2">Alpha/beta fold hydrolase</fullName>
    </submittedName>
</protein>
<dbReference type="RefSeq" id="WP_260190167.1">
    <property type="nucleotide sequence ID" value="NZ_JAFFZE010000006.1"/>
</dbReference>
<dbReference type="EMBL" id="JAFFZE010000006">
    <property type="protein sequence ID" value="MCT2582833.1"/>
    <property type="molecule type" value="Genomic_DNA"/>
</dbReference>
<dbReference type="Gene3D" id="3.40.50.1820">
    <property type="entry name" value="alpha/beta hydrolase"/>
    <property type="match status" value="1"/>
</dbReference>
<feature type="domain" description="AB hydrolase-1" evidence="1">
    <location>
        <begin position="34"/>
        <end position="234"/>
    </location>
</feature>
<dbReference type="Proteomes" id="UP001156441">
    <property type="component" value="Unassembled WGS sequence"/>
</dbReference>
<dbReference type="Pfam" id="PF12697">
    <property type="entry name" value="Abhydrolase_6"/>
    <property type="match status" value="1"/>
</dbReference>
<proteinExistence type="predicted"/>
<gene>
    <name evidence="2" type="ORF">JT362_06835</name>
</gene>
<name>A0ABT2J4P9_9PSEU</name>
<dbReference type="SUPFAM" id="SSF53474">
    <property type="entry name" value="alpha/beta-Hydrolases"/>
    <property type="match status" value="1"/>
</dbReference>
<evidence type="ECO:0000313" key="2">
    <source>
        <dbReference type="EMBL" id="MCT2582833.1"/>
    </source>
</evidence>
<dbReference type="InterPro" id="IPR029058">
    <property type="entry name" value="AB_hydrolase_fold"/>
</dbReference>